<feature type="transmembrane region" description="Helical" evidence="2">
    <location>
        <begin position="133"/>
        <end position="154"/>
    </location>
</feature>
<protein>
    <submittedName>
        <fullName evidence="3">Uncharacterized protein</fullName>
    </submittedName>
</protein>
<feature type="compositionally biased region" description="Basic and acidic residues" evidence="1">
    <location>
        <begin position="1"/>
        <end position="13"/>
    </location>
</feature>
<keyword evidence="2" id="KW-0472">Membrane</keyword>
<feature type="region of interest" description="Disordered" evidence="1">
    <location>
        <begin position="1"/>
        <end position="38"/>
    </location>
</feature>
<keyword evidence="2" id="KW-1133">Transmembrane helix</keyword>
<dbReference type="AlphaFoldDB" id="A0A3D4VBP4"/>
<accession>A0A3D4VBP4</accession>
<dbReference type="EMBL" id="DPIY01000011">
    <property type="protein sequence ID" value="HCT58549.1"/>
    <property type="molecule type" value="Genomic_DNA"/>
</dbReference>
<reference evidence="3 4" key="1">
    <citation type="journal article" date="2018" name="Nat. Biotechnol.">
        <title>A standardized bacterial taxonomy based on genome phylogeny substantially revises the tree of life.</title>
        <authorList>
            <person name="Parks D.H."/>
            <person name="Chuvochina M."/>
            <person name="Waite D.W."/>
            <person name="Rinke C."/>
            <person name="Skarshewski A."/>
            <person name="Chaumeil P.A."/>
            <person name="Hugenholtz P."/>
        </authorList>
    </citation>
    <scope>NUCLEOTIDE SEQUENCE [LARGE SCALE GENOMIC DNA]</scope>
    <source>
        <strain evidence="3">UBA8844</strain>
    </source>
</reference>
<evidence type="ECO:0000256" key="1">
    <source>
        <dbReference type="SAM" id="MobiDB-lite"/>
    </source>
</evidence>
<evidence type="ECO:0000313" key="4">
    <source>
        <dbReference type="Proteomes" id="UP000264071"/>
    </source>
</evidence>
<proteinExistence type="predicted"/>
<sequence>MQHRNEAHDELDVTRGLPRDIAPQADRPLADREVPLPGLGASTGGADVIHQWLDGEAAEADARRADARQVEFWKRVDQDTDRMRRMKTPAHVAASIMAALPPKQVEAQMATATATATVAQLSANTPEATSTSFGRSAIVGAIMLAIGIVIGRMVL</sequence>
<keyword evidence="2" id="KW-0812">Transmembrane</keyword>
<comment type="caution">
    <text evidence="3">The sequence shown here is derived from an EMBL/GenBank/DDBJ whole genome shotgun (WGS) entry which is preliminary data.</text>
</comment>
<dbReference type="Proteomes" id="UP000264071">
    <property type="component" value="Unassembled WGS sequence"/>
</dbReference>
<name>A0A3D4VBP4_9BACT</name>
<evidence type="ECO:0000313" key="3">
    <source>
        <dbReference type="EMBL" id="HCT58549.1"/>
    </source>
</evidence>
<organism evidence="3 4">
    <name type="scientific">Gemmatimonas aurantiaca</name>
    <dbReference type="NCBI Taxonomy" id="173480"/>
    <lineage>
        <taxon>Bacteria</taxon>
        <taxon>Pseudomonadati</taxon>
        <taxon>Gemmatimonadota</taxon>
        <taxon>Gemmatimonadia</taxon>
        <taxon>Gemmatimonadales</taxon>
        <taxon>Gemmatimonadaceae</taxon>
        <taxon>Gemmatimonas</taxon>
    </lineage>
</organism>
<evidence type="ECO:0000256" key="2">
    <source>
        <dbReference type="SAM" id="Phobius"/>
    </source>
</evidence>
<gene>
    <name evidence="3" type="ORF">DGD08_15195</name>
</gene>